<keyword evidence="6" id="KW-1185">Reference proteome</keyword>
<dbReference type="SMART" id="SM00413">
    <property type="entry name" value="ETS"/>
    <property type="match status" value="1"/>
</dbReference>
<dbReference type="GO" id="GO:0030154">
    <property type="term" value="P:cell differentiation"/>
    <property type="evidence" value="ECO:0007669"/>
    <property type="project" value="TreeGrafter"/>
</dbReference>
<evidence type="ECO:0000313" key="5">
    <source>
        <dbReference type="EMBL" id="VDO57545.1"/>
    </source>
</evidence>
<dbReference type="GO" id="GO:0043565">
    <property type="term" value="F:sequence-specific DNA binding"/>
    <property type="evidence" value="ECO:0007669"/>
    <property type="project" value="InterPro"/>
</dbReference>
<dbReference type="EMBL" id="UZAI01000916">
    <property type="protein sequence ID" value="VDO57545.1"/>
    <property type="molecule type" value="Genomic_DNA"/>
</dbReference>
<protein>
    <submittedName>
        <fullName evidence="5">Uncharacterized protein</fullName>
    </submittedName>
</protein>
<dbReference type="AlphaFoldDB" id="A0A183LHI7"/>
<dbReference type="InterPro" id="IPR036390">
    <property type="entry name" value="WH_DNA-bd_sf"/>
</dbReference>
<dbReference type="InterPro" id="IPR046328">
    <property type="entry name" value="ETS_fam"/>
</dbReference>
<dbReference type="PROSITE" id="PS50061">
    <property type="entry name" value="ETS_DOMAIN_3"/>
    <property type="match status" value="1"/>
</dbReference>
<organism evidence="5 6">
    <name type="scientific">Schistosoma margrebowiei</name>
    <dbReference type="NCBI Taxonomy" id="48269"/>
    <lineage>
        <taxon>Eukaryota</taxon>
        <taxon>Metazoa</taxon>
        <taxon>Spiralia</taxon>
        <taxon>Lophotrochozoa</taxon>
        <taxon>Platyhelminthes</taxon>
        <taxon>Trematoda</taxon>
        <taxon>Digenea</taxon>
        <taxon>Strigeidida</taxon>
        <taxon>Schistosomatoidea</taxon>
        <taxon>Schistosomatidae</taxon>
        <taxon>Schistosoma</taxon>
    </lineage>
</organism>
<name>A0A183LHI7_9TREM</name>
<evidence type="ECO:0000313" key="6">
    <source>
        <dbReference type="Proteomes" id="UP000277204"/>
    </source>
</evidence>
<dbReference type="GO" id="GO:0000981">
    <property type="term" value="F:DNA-binding transcription factor activity, RNA polymerase II-specific"/>
    <property type="evidence" value="ECO:0007669"/>
    <property type="project" value="TreeGrafter"/>
</dbReference>
<dbReference type="Pfam" id="PF00178">
    <property type="entry name" value="Ets"/>
    <property type="match status" value="1"/>
</dbReference>
<dbReference type="Gene3D" id="1.10.10.10">
    <property type="entry name" value="Winged helix-like DNA-binding domain superfamily/Winged helix DNA-binding domain"/>
    <property type="match status" value="1"/>
</dbReference>
<evidence type="ECO:0000256" key="2">
    <source>
        <dbReference type="ARBA" id="ARBA00023125"/>
    </source>
</evidence>
<feature type="compositionally biased region" description="Low complexity" evidence="4">
    <location>
        <begin position="14"/>
        <end position="29"/>
    </location>
</feature>
<dbReference type="GO" id="GO:0005634">
    <property type="term" value="C:nucleus"/>
    <property type="evidence" value="ECO:0007669"/>
    <property type="project" value="UniProtKB-SubCell"/>
</dbReference>
<dbReference type="STRING" id="48269.A0A183LHI7"/>
<dbReference type="SUPFAM" id="SSF46785">
    <property type="entry name" value="Winged helix' DNA-binding domain"/>
    <property type="match status" value="1"/>
</dbReference>
<dbReference type="PRINTS" id="PR00454">
    <property type="entry name" value="ETSDOMAIN"/>
</dbReference>
<dbReference type="InterPro" id="IPR036388">
    <property type="entry name" value="WH-like_DNA-bd_sf"/>
</dbReference>
<dbReference type="Proteomes" id="UP000277204">
    <property type="component" value="Unassembled WGS sequence"/>
</dbReference>
<accession>A0A183LHI7</accession>
<gene>
    <name evidence="5" type="ORF">SMRZ_LOCUS3262</name>
</gene>
<evidence type="ECO:0000256" key="1">
    <source>
        <dbReference type="ARBA" id="ARBA00005562"/>
    </source>
</evidence>
<comment type="subcellular location">
    <subcellularLocation>
        <location evidence="3">Nucleus</location>
    </subcellularLocation>
</comment>
<keyword evidence="3" id="KW-0539">Nucleus</keyword>
<reference evidence="5 6" key="1">
    <citation type="submission" date="2018-11" db="EMBL/GenBank/DDBJ databases">
        <authorList>
            <consortium name="Pathogen Informatics"/>
        </authorList>
    </citation>
    <scope>NUCLEOTIDE SEQUENCE [LARGE SCALE GENOMIC DNA]</scope>
    <source>
        <strain evidence="5 6">Zambia</strain>
    </source>
</reference>
<proteinExistence type="inferred from homology"/>
<feature type="region of interest" description="Disordered" evidence="4">
    <location>
        <begin position="1"/>
        <end position="29"/>
    </location>
</feature>
<dbReference type="PANTHER" id="PTHR11849">
    <property type="entry name" value="ETS"/>
    <property type="match status" value="1"/>
</dbReference>
<keyword evidence="2 3" id="KW-0238">DNA-binding</keyword>
<dbReference type="InterPro" id="IPR000418">
    <property type="entry name" value="Ets_dom"/>
</dbReference>
<comment type="similarity">
    <text evidence="1 3">Belongs to the ETS family.</text>
</comment>
<dbReference type="PANTHER" id="PTHR11849:SF302">
    <property type="entry name" value="ETS DOMAIN-CONTAINING PROTEIN-RELATED"/>
    <property type="match status" value="1"/>
</dbReference>
<evidence type="ECO:0000256" key="4">
    <source>
        <dbReference type="SAM" id="MobiDB-lite"/>
    </source>
</evidence>
<evidence type="ECO:0000256" key="3">
    <source>
        <dbReference type="RuleBase" id="RU004019"/>
    </source>
</evidence>
<sequence length="210" mass="23823">MYTPVPIRKEHNESSSIRPSSSSSLSSFSITPTLTSNSTTNSVTCKNQSKTNSIHHSINISNPVHKRLHLLQFISKLLQYSSDSSTSSLTNSTNSSPLSSSSASSFLSSLFPTTSASSFCSINQQPDEFMLHLFNPNSQYLNCVQWIDKQARIFQIRNPQKLSQLWGYYRKNVNMTFESVSRSLRLYYVSGKLERIRGQRNQYRFLDINA</sequence>